<feature type="transmembrane region" description="Helical" evidence="3">
    <location>
        <begin position="354"/>
        <end position="373"/>
    </location>
</feature>
<keyword evidence="3" id="KW-0812">Transmembrane</keyword>
<proteinExistence type="predicted"/>
<keyword evidence="3" id="KW-1133">Transmembrane helix</keyword>
<evidence type="ECO:0000313" key="5">
    <source>
        <dbReference type="EMBL" id="MEX0468459.1"/>
    </source>
</evidence>
<protein>
    <submittedName>
        <fullName evidence="5">FimV/HubP family polar landmark protein</fullName>
    </submittedName>
</protein>
<feature type="region of interest" description="Disordered" evidence="2">
    <location>
        <begin position="383"/>
        <end position="403"/>
    </location>
</feature>
<organism evidence="5 6">
    <name type="scientific">Spiribacter pallidus</name>
    <dbReference type="NCBI Taxonomy" id="1987936"/>
    <lineage>
        <taxon>Bacteria</taxon>
        <taxon>Pseudomonadati</taxon>
        <taxon>Pseudomonadota</taxon>
        <taxon>Gammaproteobacteria</taxon>
        <taxon>Chromatiales</taxon>
        <taxon>Ectothiorhodospiraceae</taxon>
        <taxon>Spiribacter</taxon>
    </lineage>
</organism>
<evidence type="ECO:0000256" key="1">
    <source>
        <dbReference type="SAM" id="Coils"/>
    </source>
</evidence>
<name>A0ABV3TCQ7_9GAMM</name>
<evidence type="ECO:0000256" key="3">
    <source>
        <dbReference type="SAM" id="Phobius"/>
    </source>
</evidence>
<dbReference type="RefSeq" id="WP_367958039.1">
    <property type="nucleotide sequence ID" value="NZ_JBAKFK010000001.1"/>
</dbReference>
<evidence type="ECO:0000313" key="6">
    <source>
        <dbReference type="Proteomes" id="UP001556709"/>
    </source>
</evidence>
<feature type="region of interest" description="Disordered" evidence="2">
    <location>
        <begin position="219"/>
        <end position="256"/>
    </location>
</feature>
<dbReference type="Proteomes" id="UP001556709">
    <property type="component" value="Unassembled WGS sequence"/>
</dbReference>
<dbReference type="NCBIfam" id="TIGR03505">
    <property type="entry name" value="FimV_core"/>
    <property type="match status" value="1"/>
</dbReference>
<dbReference type="EMBL" id="JBAKFM010000001">
    <property type="protein sequence ID" value="MEX0468459.1"/>
    <property type="molecule type" value="Genomic_DNA"/>
</dbReference>
<feature type="coiled-coil region" evidence="1">
    <location>
        <begin position="277"/>
        <end position="318"/>
    </location>
</feature>
<reference evidence="5 6" key="1">
    <citation type="submission" date="2024-02" db="EMBL/GenBank/DDBJ databases">
        <title>New especies of Spiribacter isolated from saline water.</title>
        <authorList>
            <person name="Leon M.J."/>
            <person name="De La Haba R."/>
            <person name="Sanchez-Porro C."/>
            <person name="Ventosa A."/>
        </authorList>
    </citation>
    <scope>NUCLEOTIDE SEQUENCE [LARGE SCALE GENOMIC DNA]</scope>
    <source>
        <strain evidence="6">ag22IC6-390</strain>
    </source>
</reference>
<feature type="compositionally biased region" description="Low complexity" evidence="2">
    <location>
        <begin position="246"/>
        <end position="256"/>
    </location>
</feature>
<sequence>MRGAGALLALAFAPAVMAGAAGLGELQSVAVDSDGLEAWVAVHPGAEPPSRPARSRVATRPVQAAAGLETEHRPRDLTAELVGQGREARVRLTATDVRPGQGFEVLLELNTPAGRLARGYRIDPTAAGGSGRALAPLRFGPTTSGQTLYRIANAVRPRAVTGNQMMLALLAVNPDRFNRNNVNALQRGVLLDIPAEDALELVPMAEADQRVRAQNKAWLDSDADMPAQASPEPPVEAESRDPAPDPAAADPGLSIRPLRLLPPPEALVSEVLETPTFQRLQGQIERMQASNEALAQENRELETTLATMQQSLGDLQAELAAAREPVGPARVIDAVQAQWRQATTTPAQALQLPLVQYTLLGLLGLGLLTLWIIGSRRRRREVAEQSMPARWQPQTGRPEPSADTADVALGEVSVQDRAVDHTAALAAADELIAHGRLDEAQTRLDDALGAAPDDLALRLKLLDVLYLRGDRSGFEAEAHVLHAQLGDASDERWQRVQAQGRTLAPAHPLFAGPAGAPPESG</sequence>
<feature type="chain" id="PRO_5046082991" evidence="4">
    <location>
        <begin position="19"/>
        <end position="521"/>
    </location>
</feature>
<keyword evidence="1" id="KW-0175">Coiled coil</keyword>
<evidence type="ECO:0000256" key="2">
    <source>
        <dbReference type="SAM" id="MobiDB-lite"/>
    </source>
</evidence>
<evidence type="ECO:0000256" key="4">
    <source>
        <dbReference type="SAM" id="SignalP"/>
    </source>
</evidence>
<gene>
    <name evidence="5" type="ORF">V6X73_01735</name>
</gene>
<comment type="caution">
    <text evidence="5">The sequence shown here is derived from an EMBL/GenBank/DDBJ whole genome shotgun (WGS) entry which is preliminary data.</text>
</comment>
<feature type="signal peptide" evidence="4">
    <location>
        <begin position="1"/>
        <end position="18"/>
    </location>
</feature>
<dbReference type="InterPro" id="IPR020012">
    <property type="entry name" value="LysM_FimV"/>
</dbReference>
<keyword evidence="3" id="KW-0472">Membrane</keyword>
<accession>A0ABV3TCQ7</accession>
<keyword evidence="4" id="KW-0732">Signal</keyword>
<keyword evidence="6" id="KW-1185">Reference proteome</keyword>